<keyword evidence="1" id="KW-0812">Transmembrane</keyword>
<accession>A0ABV5QY98</accession>
<protein>
    <recommendedName>
        <fullName evidence="4">DUF2568 domain-containing protein</fullName>
    </recommendedName>
</protein>
<keyword evidence="1" id="KW-1133">Transmembrane helix</keyword>
<reference evidence="2 3" key="1">
    <citation type="submission" date="2024-09" db="EMBL/GenBank/DDBJ databases">
        <authorList>
            <person name="Sun Q."/>
            <person name="Mori K."/>
        </authorList>
    </citation>
    <scope>NUCLEOTIDE SEQUENCE [LARGE SCALE GENOMIC DNA]</scope>
    <source>
        <strain evidence="2 3">JCM 4414</strain>
    </source>
</reference>
<evidence type="ECO:0000313" key="2">
    <source>
        <dbReference type="EMBL" id="MFB9558472.1"/>
    </source>
</evidence>
<keyword evidence="1" id="KW-0472">Membrane</keyword>
<gene>
    <name evidence="2" type="ORF">ACFFTP_30360</name>
</gene>
<feature type="transmembrane region" description="Helical" evidence="1">
    <location>
        <begin position="58"/>
        <end position="79"/>
    </location>
</feature>
<evidence type="ECO:0000256" key="1">
    <source>
        <dbReference type="SAM" id="Phobius"/>
    </source>
</evidence>
<dbReference type="Proteomes" id="UP001589716">
    <property type="component" value="Unassembled WGS sequence"/>
</dbReference>
<evidence type="ECO:0000313" key="3">
    <source>
        <dbReference type="Proteomes" id="UP001589716"/>
    </source>
</evidence>
<dbReference type="EMBL" id="JBHMCT010000023">
    <property type="protein sequence ID" value="MFB9558472.1"/>
    <property type="molecule type" value="Genomic_DNA"/>
</dbReference>
<dbReference type="RefSeq" id="WP_345484560.1">
    <property type="nucleotide sequence ID" value="NZ_BAAAWU010000001.1"/>
</dbReference>
<sequence length="99" mass="10682">MPLSLMLIALFALAFLIFDLVLCVRVWWMTELPLWRRILPATLLCAAVAASIGRAWGVTAVAEAVAFPLNAATALLGMFELDRQRARRAAAEGPAEGAT</sequence>
<organism evidence="2 3">
    <name type="scientific">Streptomyces roseoviridis</name>
    <dbReference type="NCBI Taxonomy" id="67361"/>
    <lineage>
        <taxon>Bacteria</taxon>
        <taxon>Bacillati</taxon>
        <taxon>Actinomycetota</taxon>
        <taxon>Actinomycetes</taxon>
        <taxon>Kitasatosporales</taxon>
        <taxon>Streptomycetaceae</taxon>
        <taxon>Streptomyces</taxon>
    </lineage>
</organism>
<feature type="transmembrane region" description="Helical" evidence="1">
    <location>
        <begin position="34"/>
        <end position="52"/>
    </location>
</feature>
<comment type="caution">
    <text evidence="2">The sequence shown here is derived from an EMBL/GenBank/DDBJ whole genome shotgun (WGS) entry which is preliminary data.</text>
</comment>
<keyword evidence="3" id="KW-1185">Reference proteome</keyword>
<feature type="transmembrane region" description="Helical" evidence="1">
    <location>
        <begin position="6"/>
        <end position="27"/>
    </location>
</feature>
<name>A0ABV5QY98_9ACTN</name>
<evidence type="ECO:0008006" key="4">
    <source>
        <dbReference type="Google" id="ProtNLM"/>
    </source>
</evidence>
<proteinExistence type="predicted"/>